<dbReference type="AlphaFoldDB" id="A0A4C1UIE5"/>
<keyword evidence="2" id="KW-1185">Reference proteome</keyword>
<proteinExistence type="predicted"/>
<protein>
    <submittedName>
        <fullName evidence="1">Uncharacterized protein</fullName>
    </submittedName>
</protein>
<reference evidence="1 2" key="1">
    <citation type="journal article" date="2019" name="Commun. Biol.">
        <title>The bagworm genome reveals a unique fibroin gene that provides high tensile strength.</title>
        <authorList>
            <person name="Kono N."/>
            <person name="Nakamura H."/>
            <person name="Ohtoshi R."/>
            <person name="Tomita M."/>
            <person name="Numata K."/>
            <person name="Arakawa K."/>
        </authorList>
    </citation>
    <scope>NUCLEOTIDE SEQUENCE [LARGE SCALE GENOMIC DNA]</scope>
</reference>
<organism evidence="1 2">
    <name type="scientific">Eumeta variegata</name>
    <name type="common">Bagworm moth</name>
    <name type="synonym">Eumeta japonica</name>
    <dbReference type="NCBI Taxonomy" id="151549"/>
    <lineage>
        <taxon>Eukaryota</taxon>
        <taxon>Metazoa</taxon>
        <taxon>Ecdysozoa</taxon>
        <taxon>Arthropoda</taxon>
        <taxon>Hexapoda</taxon>
        <taxon>Insecta</taxon>
        <taxon>Pterygota</taxon>
        <taxon>Neoptera</taxon>
        <taxon>Endopterygota</taxon>
        <taxon>Lepidoptera</taxon>
        <taxon>Glossata</taxon>
        <taxon>Ditrysia</taxon>
        <taxon>Tineoidea</taxon>
        <taxon>Psychidae</taxon>
        <taxon>Oiketicinae</taxon>
        <taxon>Eumeta</taxon>
    </lineage>
</organism>
<comment type="caution">
    <text evidence="1">The sequence shown here is derived from an EMBL/GenBank/DDBJ whole genome shotgun (WGS) entry which is preliminary data.</text>
</comment>
<name>A0A4C1UIE5_EUMVA</name>
<dbReference type="EMBL" id="BGZK01000171">
    <property type="protein sequence ID" value="GBP25742.1"/>
    <property type="molecule type" value="Genomic_DNA"/>
</dbReference>
<accession>A0A4C1UIE5</accession>
<sequence length="113" mass="12853">MNPSAARYAAELNRSLLFYRFIISALSASHMGIGYPADEGGRMVIDERVGDSTWRNLTQDRSTPRNRHQCGHVKRLKTAPHSRSRRRVAFALRVCSRLYNNMMGCESCIIIPI</sequence>
<evidence type="ECO:0000313" key="1">
    <source>
        <dbReference type="EMBL" id="GBP25742.1"/>
    </source>
</evidence>
<evidence type="ECO:0000313" key="2">
    <source>
        <dbReference type="Proteomes" id="UP000299102"/>
    </source>
</evidence>
<gene>
    <name evidence="1" type="ORF">EVAR_12222_1</name>
</gene>
<dbReference type="Proteomes" id="UP000299102">
    <property type="component" value="Unassembled WGS sequence"/>
</dbReference>